<keyword evidence="1" id="KW-0472">Membrane</keyword>
<feature type="transmembrane region" description="Helical" evidence="1">
    <location>
        <begin position="12"/>
        <end position="31"/>
    </location>
</feature>
<dbReference type="InterPro" id="IPR012902">
    <property type="entry name" value="N_methyl_site"/>
</dbReference>
<dbReference type="NCBIfam" id="TIGR02532">
    <property type="entry name" value="IV_pilin_GFxxxE"/>
    <property type="match status" value="1"/>
</dbReference>
<dbReference type="Pfam" id="PF07963">
    <property type="entry name" value="N_methyl"/>
    <property type="match status" value="1"/>
</dbReference>
<dbReference type="PROSITE" id="PS00409">
    <property type="entry name" value="PROKAR_NTER_METHYL"/>
    <property type="match status" value="1"/>
</dbReference>
<protein>
    <submittedName>
        <fullName evidence="2">Prepilin-type N-terminal cleavage/methylation domain-containing protein</fullName>
    </submittedName>
</protein>
<dbReference type="RefSeq" id="WP_316026355.1">
    <property type="nucleotide sequence ID" value="NZ_JAWDIO010000002.1"/>
</dbReference>
<keyword evidence="1" id="KW-1133">Transmembrane helix</keyword>
<organism evidence="2 3">
    <name type="scientific">Paraglaciecola aquimarina</name>
    <dbReference type="NCBI Taxonomy" id="1235557"/>
    <lineage>
        <taxon>Bacteria</taxon>
        <taxon>Pseudomonadati</taxon>
        <taxon>Pseudomonadota</taxon>
        <taxon>Gammaproteobacteria</taxon>
        <taxon>Alteromonadales</taxon>
        <taxon>Alteromonadaceae</taxon>
        <taxon>Paraglaciecola</taxon>
    </lineage>
</organism>
<dbReference type="SUPFAM" id="SSF54523">
    <property type="entry name" value="Pili subunits"/>
    <property type="match status" value="1"/>
</dbReference>
<dbReference type="InterPro" id="IPR045584">
    <property type="entry name" value="Pilin-like"/>
</dbReference>
<evidence type="ECO:0000256" key="1">
    <source>
        <dbReference type="SAM" id="Phobius"/>
    </source>
</evidence>
<sequence length="171" mass="18230">MKKQKGFTLVELIIVIVILGILAVTAAPRFIDVSSDAKKATLHSMKAAIQAGANLVYAKSFIEGEHDNVSSLEAKSQILINGVTLETNFGYPSAVSSSQVSVLSWADLDFTNGYKLTIGELTDNTTPPYGSFGITLGTETPNFATNTCNLIYEEAATPDDVPDYIITDSGC</sequence>
<keyword evidence="1" id="KW-0812">Transmembrane</keyword>
<dbReference type="Proteomes" id="UP001247805">
    <property type="component" value="Unassembled WGS sequence"/>
</dbReference>
<evidence type="ECO:0000313" key="3">
    <source>
        <dbReference type="Proteomes" id="UP001247805"/>
    </source>
</evidence>
<name>A0ABU3SXN5_9ALTE</name>
<keyword evidence="3" id="KW-1185">Reference proteome</keyword>
<evidence type="ECO:0000313" key="2">
    <source>
        <dbReference type="EMBL" id="MDU0354776.1"/>
    </source>
</evidence>
<comment type="caution">
    <text evidence="2">The sequence shown here is derived from an EMBL/GenBank/DDBJ whole genome shotgun (WGS) entry which is preliminary data.</text>
</comment>
<dbReference type="EMBL" id="JAWDIO010000002">
    <property type="protein sequence ID" value="MDU0354776.1"/>
    <property type="molecule type" value="Genomic_DNA"/>
</dbReference>
<dbReference type="Gene3D" id="3.30.700.10">
    <property type="entry name" value="Glycoprotein, Type 4 Pilin"/>
    <property type="match status" value="1"/>
</dbReference>
<gene>
    <name evidence="2" type="ORF">RS130_13370</name>
</gene>
<accession>A0ABU3SXN5</accession>
<reference evidence="2 3" key="1">
    <citation type="submission" date="2023-10" db="EMBL/GenBank/DDBJ databases">
        <title>Glaciecola aquimarina strain GGW-M5 nov., isolated from a coastal seawater.</title>
        <authorList>
            <person name="Bayburt H."/>
            <person name="Kim J.M."/>
            <person name="Choi B.J."/>
            <person name="Jeon C.O."/>
        </authorList>
    </citation>
    <scope>NUCLEOTIDE SEQUENCE [LARGE SCALE GENOMIC DNA]</scope>
    <source>
        <strain evidence="2 3">KCTC 32108</strain>
    </source>
</reference>
<proteinExistence type="predicted"/>